<dbReference type="AlphaFoldDB" id="A0A1A9W2K3"/>
<dbReference type="VEuPathDB" id="VectorBase:GBRI004061"/>
<dbReference type="PANTHER" id="PTHR12334:SF6">
    <property type="entry name" value="BAG FAMILY MOLECULAR CHAPERONE REGULATOR 2"/>
    <property type="match status" value="1"/>
</dbReference>
<dbReference type="PANTHER" id="PTHR12334">
    <property type="entry name" value="BAG FAMILY MOLECULAR CHAPERONE REGULATOR 2"/>
    <property type="match status" value="1"/>
</dbReference>
<proteinExistence type="predicted"/>
<evidence type="ECO:0000313" key="3">
    <source>
        <dbReference type="Proteomes" id="UP000091820"/>
    </source>
</evidence>
<dbReference type="InterPro" id="IPR037689">
    <property type="entry name" value="BAG2"/>
</dbReference>
<dbReference type="Proteomes" id="UP000091820">
    <property type="component" value="Unassembled WGS sequence"/>
</dbReference>
<feature type="compositionally biased region" description="Low complexity" evidence="1">
    <location>
        <begin position="13"/>
        <end position="23"/>
    </location>
</feature>
<dbReference type="GO" id="GO:0051087">
    <property type="term" value="F:protein-folding chaperone binding"/>
    <property type="evidence" value="ECO:0007669"/>
    <property type="project" value="InterPro"/>
</dbReference>
<evidence type="ECO:0000256" key="1">
    <source>
        <dbReference type="SAM" id="MobiDB-lite"/>
    </source>
</evidence>
<dbReference type="GO" id="GO:0050821">
    <property type="term" value="P:protein stabilization"/>
    <property type="evidence" value="ECO:0007669"/>
    <property type="project" value="TreeGrafter"/>
</dbReference>
<reference evidence="3" key="1">
    <citation type="submission" date="2014-03" db="EMBL/GenBank/DDBJ databases">
        <authorList>
            <person name="Aksoy S."/>
            <person name="Warren W."/>
            <person name="Wilson R.K."/>
        </authorList>
    </citation>
    <scope>NUCLEOTIDE SEQUENCE [LARGE SCALE GENOMIC DNA]</scope>
    <source>
        <strain evidence="3">IAEA</strain>
    </source>
</reference>
<evidence type="ECO:0000313" key="2">
    <source>
        <dbReference type="EnsemblMetazoa" id="GBRI004061-PA"/>
    </source>
</evidence>
<organism evidence="2 3">
    <name type="scientific">Glossina brevipalpis</name>
    <dbReference type="NCBI Taxonomy" id="37001"/>
    <lineage>
        <taxon>Eukaryota</taxon>
        <taxon>Metazoa</taxon>
        <taxon>Ecdysozoa</taxon>
        <taxon>Arthropoda</taxon>
        <taxon>Hexapoda</taxon>
        <taxon>Insecta</taxon>
        <taxon>Pterygota</taxon>
        <taxon>Neoptera</taxon>
        <taxon>Endopterygota</taxon>
        <taxon>Diptera</taxon>
        <taxon>Brachycera</taxon>
        <taxon>Muscomorpha</taxon>
        <taxon>Hippoboscoidea</taxon>
        <taxon>Glossinidae</taxon>
        <taxon>Glossina</taxon>
    </lineage>
</organism>
<dbReference type="GO" id="GO:0000774">
    <property type="term" value="F:adenyl-nucleotide exchange factor activity"/>
    <property type="evidence" value="ECO:0007669"/>
    <property type="project" value="InterPro"/>
</dbReference>
<feature type="region of interest" description="Disordered" evidence="1">
    <location>
        <begin position="1"/>
        <end position="23"/>
    </location>
</feature>
<reference evidence="2" key="2">
    <citation type="submission" date="2020-05" db="UniProtKB">
        <authorList>
            <consortium name="EnsemblMetazoa"/>
        </authorList>
    </citation>
    <scope>IDENTIFICATION</scope>
    <source>
        <strain evidence="2">IAEA</strain>
    </source>
</reference>
<dbReference type="Gene3D" id="1.20.58.890">
    <property type="match status" value="1"/>
</dbReference>
<keyword evidence="3" id="KW-1185">Reference proteome</keyword>
<name>A0A1A9W2K3_9MUSC</name>
<protein>
    <recommendedName>
        <fullName evidence="4">BAG domain-containing protein</fullName>
    </recommendedName>
</protein>
<dbReference type="EnsemblMetazoa" id="GBRI004061-RA">
    <property type="protein sequence ID" value="GBRI004061-PA"/>
    <property type="gene ID" value="GBRI004061"/>
</dbReference>
<sequence length="264" mass="29207">MEINSTPVPPLQNSSSTSCHSESSTNSDCLPDLHANTLAMGTTIATCSSRPEEVGSPCHCNAVNTSLTNCQVNDSNMADEPFNLNERFVSVLDQLDARVGKFRKDALNLQERRDFLLMSIDLIKNNDSVENLTESEREDINCYLQQINARLSTVELNVRTIRDHSQEDYLSQINCLIDSMLSMGDAVLSKQRCQMYLNACSGADKDVTDSGFIEENGLEVDAGAGPVDKKFESVLLGCTLDDQKNIKKRLLALMGYLNQQIVNQ</sequence>
<evidence type="ECO:0008006" key="4">
    <source>
        <dbReference type="Google" id="ProtNLM"/>
    </source>
</evidence>
<accession>A0A1A9W2K3</accession>
<dbReference type="STRING" id="37001.A0A1A9W2K3"/>